<organism evidence="2 3">
    <name type="scientific">Dreissena polymorpha</name>
    <name type="common">Zebra mussel</name>
    <name type="synonym">Mytilus polymorpha</name>
    <dbReference type="NCBI Taxonomy" id="45954"/>
    <lineage>
        <taxon>Eukaryota</taxon>
        <taxon>Metazoa</taxon>
        <taxon>Spiralia</taxon>
        <taxon>Lophotrochozoa</taxon>
        <taxon>Mollusca</taxon>
        <taxon>Bivalvia</taxon>
        <taxon>Autobranchia</taxon>
        <taxon>Heteroconchia</taxon>
        <taxon>Euheterodonta</taxon>
        <taxon>Imparidentia</taxon>
        <taxon>Neoheterodontei</taxon>
        <taxon>Myida</taxon>
        <taxon>Dreissenoidea</taxon>
        <taxon>Dreissenidae</taxon>
        <taxon>Dreissena</taxon>
    </lineage>
</organism>
<evidence type="ECO:0000256" key="1">
    <source>
        <dbReference type="SAM" id="MobiDB-lite"/>
    </source>
</evidence>
<comment type="caution">
    <text evidence="2">The sequence shown here is derived from an EMBL/GenBank/DDBJ whole genome shotgun (WGS) entry which is preliminary data.</text>
</comment>
<dbReference type="Proteomes" id="UP000828390">
    <property type="component" value="Unassembled WGS sequence"/>
</dbReference>
<evidence type="ECO:0000313" key="3">
    <source>
        <dbReference type="Proteomes" id="UP000828390"/>
    </source>
</evidence>
<accession>A0A9D4EY23</accession>
<evidence type="ECO:0000313" key="2">
    <source>
        <dbReference type="EMBL" id="KAH3788890.1"/>
    </source>
</evidence>
<feature type="region of interest" description="Disordered" evidence="1">
    <location>
        <begin position="30"/>
        <end position="54"/>
    </location>
</feature>
<dbReference type="AlphaFoldDB" id="A0A9D4EY23"/>
<keyword evidence="3" id="KW-1185">Reference proteome</keyword>
<sequence>MSESGWINRGILEEYVTSHLARYAALNTTMDDNPDTLTRWTHESSPPDNDHIGI</sequence>
<reference evidence="2" key="1">
    <citation type="journal article" date="2019" name="bioRxiv">
        <title>The Genome of the Zebra Mussel, Dreissena polymorpha: A Resource for Invasive Species Research.</title>
        <authorList>
            <person name="McCartney M.A."/>
            <person name="Auch B."/>
            <person name="Kono T."/>
            <person name="Mallez S."/>
            <person name="Zhang Y."/>
            <person name="Obille A."/>
            <person name="Becker A."/>
            <person name="Abrahante J.E."/>
            <person name="Garbe J."/>
            <person name="Badalamenti J.P."/>
            <person name="Herman A."/>
            <person name="Mangelson H."/>
            <person name="Liachko I."/>
            <person name="Sullivan S."/>
            <person name="Sone E.D."/>
            <person name="Koren S."/>
            <person name="Silverstein K.A.T."/>
            <person name="Beckman K.B."/>
            <person name="Gohl D.M."/>
        </authorList>
    </citation>
    <scope>NUCLEOTIDE SEQUENCE</scope>
    <source>
        <strain evidence="2">Duluth1</strain>
        <tissue evidence="2">Whole animal</tissue>
    </source>
</reference>
<proteinExistence type="predicted"/>
<dbReference type="EMBL" id="JAIWYP010000008">
    <property type="protein sequence ID" value="KAH3788890.1"/>
    <property type="molecule type" value="Genomic_DNA"/>
</dbReference>
<protein>
    <submittedName>
        <fullName evidence="2">Uncharacterized protein</fullName>
    </submittedName>
</protein>
<feature type="compositionally biased region" description="Polar residues" evidence="1">
    <location>
        <begin position="30"/>
        <end position="47"/>
    </location>
</feature>
<gene>
    <name evidence="2" type="ORF">DPMN_167054</name>
</gene>
<reference evidence="2" key="2">
    <citation type="submission" date="2020-11" db="EMBL/GenBank/DDBJ databases">
        <authorList>
            <person name="McCartney M.A."/>
            <person name="Auch B."/>
            <person name="Kono T."/>
            <person name="Mallez S."/>
            <person name="Becker A."/>
            <person name="Gohl D.M."/>
            <person name="Silverstein K.A.T."/>
            <person name="Koren S."/>
            <person name="Bechman K.B."/>
            <person name="Herman A."/>
            <person name="Abrahante J.E."/>
            <person name="Garbe J."/>
        </authorList>
    </citation>
    <scope>NUCLEOTIDE SEQUENCE</scope>
    <source>
        <strain evidence="2">Duluth1</strain>
        <tissue evidence="2">Whole animal</tissue>
    </source>
</reference>
<name>A0A9D4EY23_DREPO</name>